<dbReference type="GO" id="GO:0006974">
    <property type="term" value="P:DNA damage response"/>
    <property type="evidence" value="ECO:0007669"/>
    <property type="project" value="TreeGrafter"/>
</dbReference>
<comment type="function">
    <text evidence="10">Catalyzes the phosphorylation of 2-keto-3-deoxygluconate (KDG) to produce 2-keto-3-deoxy-6-phosphogluconate (KDPG).</text>
</comment>
<dbReference type="PROSITE" id="PS00584">
    <property type="entry name" value="PFKB_KINASES_2"/>
    <property type="match status" value="1"/>
</dbReference>
<dbReference type="GO" id="GO:0042840">
    <property type="term" value="P:D-glucuronate catabolic process"/>
    <property type="evidence" value="ECO:0007669"/>
    <property type="project" value="TreeGrafter"/>
</dbReference>
<dbReference type="InterPro" id="IPR050306">
    <property type="entry name" value="PfkB_Carbo_kinase"/>
</dbReference>
<evidence type="ECO:0000256" key="1">
    <source>
        <dbReference type="ARBA" id="ARBA00010688"/>
    </source>
</evidence>
<feature type="domain" description="Carbohydrate kinase PfkB" evidence="15">
    <location>
        <begin position="1"/>
        <end position="298"/>
    </location>
</feature>
<evidence type="ECO:0000259" key="15">
    <source>
        <dbReference type="Pfam" id="PF00294"/>
    </source>
</evidence>
<evidence type="ECO:0000256" key="9">
    <source>
        <dbReference type="ARBA" id="ARBA00050729"/>
    </source>
</evidence>
<evidence type="ECO:0000256" key="10">
    <source>
        <dbReference type="ARBA" id="ARBA00054997"/>
    </source>
</evidence>
<evidence type="ECO:0000256" key="3">
    <source>
        <dbReference type="ARBA" id="ARBA00022741"/>
    </source>
</evidence>
<gene>
    <name evidence="16" type="ORF">C5L14_25605</name>
</gene>
<dbReference type="Pfam" id="PF00294">
    <property type="entry name" value="PfkB"/>
    <property type="match status" value="1"/>
</dbReference>
<evidence type="ECO:0000313" key="17">
    <source>
        <dbReference type="Proteomes" id="UP000237682"/>
    </source>
</evidence>
<dbReference type="GO" id="GO:0019698">
    <property type="term" value="P:D-galacturonate catabolic process"/>
    <property type="evidence" value="ECO:0007669"/>
    <property type="project" value="TreeGrafter"/>
</dbReference>
<evidence type="ECO:0000256" key="8">
    <source>
        <dbReference type="ARBA" id="ARBA00044254"/>
    </source>
</evidence>
<comment type="similarity">
    <text evidence="1">Belongs to the carbohydrate kinase PfkB family.</text>
</comment>
<evidence type="ECO:0000256" key="12">
    <source>
        <dbReference type="ARBA" id="ARBA00067931"/>
    </source>
</evidence>
<evidence type="ECO:0000256" key="14">
    <source>
        <dbReference type="ARBA" id="ARBA00080545"/>
    </source>
</evidence>
<dbReference type="GO" id="GO:0005829">
    <property type="term" value="C:cytosol"/>
    <property type="evidence" value="ECO:0007669"/>
    <property type="project" value="TreeGrafter"/>
</dbReference>
<dbReference type="InterPro" id="IPR029056">
    <property type="entry name" value="Ribokinase-like"/>
</dbReference>
<comment type="caution">
    <text evidence="16">The sequence shown here is derived from an EMBL/GenBank/DDBJ whole genome shotgun (WGS) entry which is preliminary data.</text>
</comment>
<comment type="catalytic activity">
    <reaction evidence="9">
        <text>2-dehydro-3-deoxy-D-gluconate + ATP = 2-dehydro-3-deoxy-6-phospho-D-gluconate + ADP + H(+)</text>
        <dbReference type="Rhea" id="RHEA:14797"/>
        <dbReference type="ChEBI" id="CHEBI:15378"/>
        <dbReference type="ChEBI" id="CHEBI:30616"/>
        <dbReference type="ChEBI" id="CHEBI:57569"/>
        <dbReference type="ChEBI" id="CHEBI:57990"/>
        <dbReference type="ChEBI" id="CHEBI:456216"/>
        <dbReference type="EC" id="2.7.1.45"/>
    </reaction>
</comment>
<protein>
    <recommendedName>
        <fullName evidence="12">2-dehydro-3-deoxygluconokinase</fullName>
        <ecNumber evidence="11">2.7.1.45</ecNumber>
    </recommendedName>
    <alternativeName>
        <fullName evidence="13">2-keto-3-deoxygluconokinase</fullName>
    </alternativeName>
    <alternativeName>
        <fullName evidence="14">3-deoxy-2-oxo-D-gluconate kinase</fullName>
    </alternativeName>
    <alternativeName>
        <fullName evidence="8">KDG kinase</fullName>
    </alternativeName>
</protein>
<evidence type="ECO:0000256" key="6">
    <source>
        <dbReference type="ARBA" id="ARBA00023277"/>
    </source>
</evidence>
<evidence type="ECO:0000313" key="16">
    <source>
        <dbReference type="EMBL" id="PRH84582.1"/>
    </source>
</evidence>
<keyword evidence="3" id="KW-0547">Nucleotide-binding</keyword>
<accession>A0A2S9Q5E8</accession>
<keyword evidence="5" id="KW-0067">ATP-binding</keyword>
<dbReference type="Gene3D" id="3.40.1190.20">
    <property type="match status" value="1"/>
</dbReference>
<comment type="pathway">
    <text evidence="7">Carbohydrate acid metabolism; 2-dehydro-3-deoxy-D-gluconate degradation; D-glyceraldehyde 3-phosphate and pyruvate from 2-dehydro-3-deoxy-D-gluconate: step 1/2.</text>
</comment>
<dbReference type="RefSeq" id="WP_105864910.1">
    <property type="nucleotide sequence ID" value="NZ_PUEJ01000012.1"/>
</dbReference>
<dbReference type="PANTHER" id="PTHR43085">
    <property type="entry name" value="HEXOKINASE FAMILY MEMBER"/>
    <property type="match status" value="1"/>
</dbReference>
<dbReference type="InterPro" id="IPR002173">
    <property type="entry name" value="Carboh/pur_kinase_PfkB_CS"/>
</dbReference>
<keyword evidence="6" id="KW-0119">Carbohydrate metabolism</keyword>
<dbReference type="PANTHER" id="PTHR43085:SF15">
    <property type="entry name" value="2-DEHYDRO-3-DEOXYGLUCONOKINASE"/>
    <property type="match status" value="1"/>
</dbReference>
<keyword evidence="2" id="KW-0808">Transferase</keyword>
<dbReference type="SUPFAM" id="SSF53613">
    <property type="entry name" value="Ribokinase-like"/>
    <property type="match status" value="1"/>
</dbReference>
<evidence type="ECO:0000256" key="2">
    <source>
        <dbReference type="ARBA" id="ARBA00022679"/>
    </source>
</evidence>
<dbReference type="FunFam" id="3.40.1190.20:FF:000011">
    <property type="entry name" value="2-dehydro-3-deoxygluconokinase, putative"/>
    <property type="match status" value="1"/>
</dbReference>
<evidence type="ECO:0000256" key="13">
    <source>
        <dbReference type="ARBA" id="ARBA00075711"/>
    </source>
</evidence>
<dbReference type="AlphaFoldDB" id="A0A2S9Q5E8"/>
<reference evidence="16 17" key="1">
    <citation type="submission" date="2018-02" db="EMBL/GenBank/DDBJ databases">
        <title>Whole genome sequencing of endophytic bacterium.</title>
        <authorList>
            <person name="Eedara R."/>
            <person name="Podile A.R."/>
        </authorList>
    </citation>
    <scope>NUCLEOTIDE SEQUENCE [LARGE SCALE GENOMIC DNA]</scope>
    <source>
        <strain evidence="16 17">RP1T</strain>
    </source>
</reference>
<evidence type="ECO:0000256" key="11">
    <source>
        <dbReference type="ARBA" id="ARBA00066369"/>
    </source>
</evidence>
<dbReference type="EMBL" id="PUEJ01000012">
    <property type="protein sequence ID" value="PRH84582.1"/>
    <property type="molecule type" value="Genomic_DNA"/>
</dbReference>
<sequence>MTDLVSIGECMVELSHRGDGMSLGYGGDTFNTAVYAARLGLDVAYATALGDDPYSQAIADLAAGEKVDMAGVPRLAGRVPGLYVIETDAKGERRFYYWRDSAPARSLFELPEAEALIARIESAGIVYFSGITLSLYAPAGLERFAEVLGRAKAAGAAIAFDGNYRPRGWGGDPARARQVFGRFLPLVDIVMPTFDDEQALWGDATPQDTIARLAGHGIGEIAVKDGTNGAFLRHGGIDGHVPVPEPVSPVDTTAAGDSFNAGYLAARRRDRTNAEAALQGHRLAARVITHRGAIIPSEAMAGL</sequence>
<evidence type="ECO:0000256" key="4">
    <source>
        <dbReference type="ARBA" id="ARBA00022777"/>
    </source>
</evidence>
<organism evidence="16 17">
    <name type="scientific">Labrys okinawensis</name>
    <dbReference type="NCBI Taxonomy" id="346911"/>
    <lineage>
        <taxon>Bacteria</taxon>
        <taxon>Pseudomonadati</taxon>
        <taxon>Pseudomonadota</taxon>
        <taxon>Alphaproteobacteria</taxon>
        <taxon>Hyphomicrobiales</taxon>
        <taxon>Xanthobacteraceae</taxon>
        <taxon>Labrys</taxon>
    </lineage>
</organism>
<proteinExistence type="inferred from homology"/>
<dbReference type="GO" id="GO:0008673">
    <property type="term" value="F:2-dehydro-3-deoxygluconokinase activity"/>
    <property type="evidence" value="ECO:0007669"/>
    <property type="project" value="UniProtKB-EC"/>
</dbReference>
<evidence type="ECO:0000256" key="7">
    <source>
        <dbReference type="ARBA" id="ARBA00043951"/>
    </source>
</evidence>
<keyword evidence="17" id="KW-1185">Reference proteome</keyword>
<dbReference type="EC" id="2.7.1.45" evidence="11"/>
<dbReference type="OrthoDB" id="9776822at2"/>
<evidence type="ECO:0000256" key="5">
    <source>
        <dbReference type="ARBA" id="ARBA00022840"/>
    </source>
</evidence>
<dbReference type="GO" id="GO:0005524">
    <property type="term" value="F:ATP binding"/>
    <property type="evidence" value="ECO:0007669"/>
    <property type="project" value="UniProtKB-KW"/>
</dbReference>
<keyword evidence="4 16" id="KW-0418">Kinase</keyword>
<name>A0A2S9Q5E8_9HYPH</name>
<dbReference type="Proteomes" id="UP000237682">
    <property type="component" value="Unassembled WGS sequence"/>
</dbReference>
<dbReference type="CDD" id="cd01166">
    <property type="entry name" value="KdgK"/>
    <property type="match status" value="1"/>
</dbReference>
<dbReference type="InterPro" id="IPR011611">
    <property type="entry name" value="PfkB_dom"/>
</dbReference>